<evidence type="ECO:0000256" key="2">
    <source>
        <dbReference type="ARBA" id="ARBA00005236"/>
    </source>
</evidence>
<sequence>MRLSFNIALRFLKSGKGQTALIILGISVGVAVQLFIGSLIQGLQISLVNTTIGRSPHITISSTNKDKTIKDWDRVIYETKISSPEIVNVSVAADGPASIDYEEDIDSVLLRGFNIYDVDKVYRFSDGLYEGTMPEKKDEVIIGRELSKKSGTNANDKIILITPSGGKTRLTVTGLYDLKVSSINETWVVTNLETAQDILGLDNNVTSVEMQVRQVFNADSVAKKLKYTLSIGDLKVDNWKEQNEQLLSGLNGQSVSSYMIQVFVLVAVLLGISSVLAISVVQRSKQLGILKAMGIRDRDASLIFVFQGLMLGCLGAILGILFGFGLLLVFSKFALNSDGTPLVPIYINYRFIALSGMFAIVSAMIASLIPARLSSKLNPIEVIKNG</sequence>
<comment type="caution">
    <text evidence="10">The sequence shown here is derived from an EMBL/GenBank/DDBJ whole genome shotgun (WGS) entry which is preliminary data.</text>
</comment>
<dbReference type="RefSeq" id="WP_209510122.1">
    <property type="nucleotide sequence ID" value="NZ_JAGGKS010000001.1"/>
</dbReference>
<dbReference type="PANTHER" id="PTHR30489">
    <property type="entry name" value="LIPOPROTEIN-RELEASING SYSTEM TRANSMEMBRANE PROTEIN LOLE"/>
    <property type="match status" value="1"/>
</dbReference>
<keyword evidence="4 7" id="KW-0812">Transmembrane</keyword>
<gene>
    <name evidence="10" type="ORF">J2Z76_000208</name>
</gene>
<proteinExistence type="inferred from homology"/>
<evidence type="ECO:0000313" key="11">
    <source>
        <dbReference type="Proteomes" id="UP001519342"/>
    </source>
</evidence>
<reference evidence="10 11" key="1">
    <citation type="submission" date="2021-03" db="EMBL/GenBank/DDBJ databases">
        <title>Genomic Encyclopedia of Type Strains, Phase IV (KMG-IV): sequencing the most valuable type-strain genomes for metagenomic binning, comparative biology and taxonomic classification.</title>
        <authorList>
            <person name="Goeker M."/>
        </authorList>
    </citation>
    <scope>NUCLEOTIDE SEQUENCE [LARGE SCALE GENOMIC DNA]</scope>
    <source>
        <strain evidence="10 11">DSM 24004</strain>
    </source>
</reference>
<dbReference type="EMBL" id="JAGGKS010000001">
    <property type="protein sequence ID" value="MBP1924355.1"/>
    <property type="molecule type" value="Genomic_DNA"/>
</dbReference>
<feature type="transmembrane region" description="Helical" evidence="7">
    <location>
        <begin position="302"/>
        <end position="329"/>
    </location>
</feature>
<keyword evidence="6 7" id="KW-0472">Membrane</keyword>
<keyword evidence="10" id="KW-0449">Lipoprotein</keyword>
<name>A0ABS4G9J3_9FIRM</name>
<evidence type="ECO:0000256" key="7">
    <source>
        <dbReference type="SAM" id="Phobius"/>
    </source>
</evidence>
<evidence type="ECO:0000313" key="10">
    <source>
        <dbReference type="EMBL" id="MBP1924355.1"/>
    </source>
</evidence>
<dbReference type="Pfam" id="PF02687">
    <property type="entry name" value="FtsX"/>
    <property type="match status" value="1"/>
</dbReference>
<keyword evidence="11" id="KW-1185">Reference proteome</keyword>
<evidence type="ECO:0000259" key="8">
    <source>
        <dbReference type="Pfam" id="PF02687"/>
    </source>
</evidence>
<feature type="transmembrane region" description="Helical" evidence="7">
    <location>
        <begin position="21"/>
        <end position="40"/>
    </location>
</feature>
<feature type="domain" description="ABC3 transporter permease C-terminal" evidence="8">
    <location>
        <begin position="260"/>
        <end position="379"/>
    </location>
</feature>
<dbReference type="InterPro" id="IPR025857">
    <property type="entry name" value="MacB_PCD"/>
</dbReference>
<accession>A0ABS4G9J3</accession>
<evidence type="ECO:0000259" key="9">
    <source>
        <dbReference type="Pfam" id="PF12704"/>
    </source>
</evidence>
<evidence type="ECO:0000256" key="5">
    <source>
        <dbReference type="ARBA" id="ARBA00022989"/>
    </source>
</evidence>
<dbReference type="PANTHER" id="PTHR30489:SF0">
    <property type="entry name" value="LIPOPROTEIN-RELEASING SYSTEM TRANSMEMBRANE PROTEIN LOLE"/>
    <property type="match status" value="1"/>
</dbReference>
<evidence type="ECO:0000256" key="6">
    <source>
        <dbReference type="ARBA" id="ARBA00023136"/>
    </source>
</evidence>
<feature type="domain" description="MacB-like periplasmic core" evidence="9">
    <location>
        <begin position="19"/>
        <end position="226"/>
    </location>
</feature>
<evidence type="ECO:0000256" key="4">
    <source>
        <dbReference type="ARBA" id="ARBA00022692"/>
    </source>
</evidence>
<dbReference type="Pfam" id="PF12704">
    <property type="entry name" value="MacB_PCD"/>
    <property type="match status" value="1"/>
</dbReference>
<evidence type="ECO:0000256" key="1">
    <source>
        <dbReference type="ARBA" id="ARBA00004651"/>
    </source>
</evidence>
<evidence type="ECO:0000256" key="3">
    <source>
        <dbReference type="ARBA" id="ARBA00022475"/>
    </source>
</evidence>
<feature type="transmembrane region" description="Helical" evidence="7">
    <location>
        <begin position="349"/>
        <end position="369"/>
    </location>
</feature>
<comment type="subcellular location">
    <subcellularLocation>
        <location evidence="1">Cell membrane</location>
        <topology evidence="1">Multi-pass membrane protein</topology>
    </subcellularLocation>
</comment>
<comment type="similarity">
    <text evidence="2">Belongs to the ABC-4 integral membrane protein family. LolC/E subfamily.</text>
</comment>
<dbReference type="Proteomes" id="UP001519342">
    <property type="component" value="Unassembled WGS sequence"/>
</dbReference>
<feature type="transmembrane region" description="Helical" evidence="7">
    <location>
        <begin position="258"/>
        <end position="281"/>
    </location>
</feature>
<organism evidence="10 11">
    <name type="scientific">Sedimentibacter acidaminivorans</name>
    <dbReference type="NCBI Taxonomy" id="913099"/>
    <lineage>
        <taxon>Bacteria</taxon>
        <taxon>Bacillati</taxon>
        <taxon>Bacillota</taxon>
        <taxon>Tissierellia</taxon>
        <taxon>Sedimentibacter</taxon>
    </lineage>
</organism>
<protein>
    <submittedName>
        <fullName evidence="10">Lipoprotein-releasing system permease protein</fullName>
    </submittedName>
</protein>
<keyword evidence="3" id="KW-1003">Cell membrane</keyword>
<dbReference type="InterPro" id="IPR003838">
    <property type="entry name" value="ABC3_permease_C"/>
</dbReference>
<dbReference type="InterPro" id="IPR051447">
    <property type="entry name" value="Lipoprotein-release_system"/>
</dbReference>
<keyword evidence="5 7" id="KW-1133">Transmembrane helix</keyword>